<accession>A0ABW9G6Z2</accession>
<sequence>MLQVPTLVSDRAIITILRTEQATQLAEFYARNRQKFKPWFPKRPASYYTSEYWQTRLETIYEQFLADRALCFSALSQDQQCVLAVANFTAVTEGAFKGCYLHFAIDNHYEGQGLMQEILCHTLNYIFCELDLHRIIACYPPANQRAHKLLAHLGFEQEGFARSYLKLDDQWQDHHLTSLINPLHDHAFN</sequence>
<proteinExistence type="inferred from homology"/>
<dbReference type="InterPro" id="IPR016181">
    <property type="entry name" value="Acyl_CoA_acyltransferase"/>
</dbReference>
<evidence type="ECO:0000256" key="3">
    <source>
        <dbReference type="ARBA" id="ARBA00038502"/>
    </source>
</evidence>
<comment type="caution">
    <text evidence="5">The sequence shown here is derived from an EMBL/GenBank/DDBJ whole genome shotgun (WGS) entry which is preliminary data.</text>
</comment>
<dbReference type="Proteomes" id="UP001629953">
    <property type="component" value="Unassembled WGS sequence"/>
</dbReference>
<dbReference type="PROSITE" id="PS51186">
    <property type="entry name" value="GNAT"/>
    <property type="match status" value="1"/>
</dbReference>
<dbReference type="InterPro" id="IPR000182">
    <property type="entry name" value="GNAT_dom"/>
</dbReference>
<evidence type="ECO:0000256" key="1">
    <source>
        <dbReference type="ARBA" id="ARBA00022679"/>
    </source>
</evidence>
<evidence type="ECO:0000313" key="5">
    <source>
        <dbReference type="EMBL" id="MFM2485445.1"/>
    </source>
</evidence>
<keyword evidence="6" id="KW-1185">Reference proteome</keyword>
<keyword evidence="2 5" id="KW-0012">Acyltransferase</keyword>
<evidence type="ECO:0000259" key="4">
    <source>
        <dbReference type="PROSITE" id="PS51186"/>
    </source>
</evidence>
<name>A0ABW9G6Z2_9GAMM</name>
<dbReference type="PANTHER" id="PTHR43792">
    <property type="entry name" value="GNAT FAMILY, PUTATIVE (AFU_ORTHOLOGUE AFUA_3G00765)-RELATED-RELATED"/>
    <property type="match status" value="1"/>
</dbReference>
<protein>
    <submittedName>
        <fullName evidence="5">GNAT family N-acetyltransferase</fullName>
        <ecNumber evidence="5">2.3.1.-</ecNumber>
    </submittedName>
</protein>
<reference evidence="5 6" key="1">
    <citation type="journal article" date="2013" name="Int. J. Syst. Evol. Microbiol.">
        <title>Celerinatantimonas yamalensis sp. nov., a cold-adapted diazotrophic bacterium from a cold permafrost brine.</title>
        <authorList>
            <person name="Shcherbakova V."/>
            <person name="Chuvilskaya N."/>
            <person name="Rivkina E."/>
            <person name="Demidov N."/>
            <person name="Uchaeva V."/>
            <person name="Suetin S."/>
            <person name="Suzina N."/>
            <person name="Gilichinsky D."/>
        </authorList>
    </citation>
    <scope>NUCLEOTIDE SEQUENCE [LARGE SCALE GENOMIC DNA]</scope>
    <source>
        <strain evidence="5 6">C7</strain>
    </source>
</reference>
<evidence type="ECO:0000256" key="2">
    <source>
        <dbReference type="ARBA" id="ARBA00023315"/>
    </source>
</evidence>
<dbReference type="InterPro" id="IPR051531">
    <property type="entry name" value="N-acetyltransferase"/>
</dbReference>
<dbReference type="RefSeq" id="WP_408623680.1">
    <property type="nucleotide sequence ID" value="NZ_JBEQCT010000004.1"/>
</dbReference>
<keyword evidence="1 5" id="KW-0808">Transferase</keyword>
<dbReference type="SUPFAM" id="SSF55729">
    <property type="entry name" value="Acyl-CoA N-acyltransferases (Nat)"/>
    <property type="match status" value="1"/>
</dbReference>
<comment type="similarity">
    <text evidence="3">Belongs to the acetyltransferase family. RimJ subfamily.</text>
</comment>
<organism evidence="5 6">
    <name type="scientific">Celerinatantimonas yamalensis</name>
    <dbReference type="NCBI Taxonomy" id="559956"/>
    <lineage>
        <taxon>Bacteria</taxon>
        <taxon>Pseudomonadati</taxon>
        <taxon>Pseudomonadota</taxon>
        <taxon>Gammaproteobacteria</taxon>
        <taxon>Celerinatantimonadaceae</taxon>
        <taxon>Celerinatantimonas</taxon>
    </lineage>
</organism>
<dbReference type="EMBL" id="JBEQCT010000004">
    <property type="protein sequence ID" value="MFM2485445.1"/>
    <property type="molecule type" value="Genomic_DNA"/>
</dbReference>
<dbReference type="Pfam" id="PF13302">
    <property type="entry name" value="Acetyltransf_3"/>
    <property type="match status" value="1"/>
</dbReference>
<feature type="domain" description="N-acetyltransferase" evidence="4">
    <location>
        <begin position="15"/>
        <end position="173"/>
    </location>
</feature>
<dbReference type="PANTHER" id="PTHR43792:SF8">
    <property type="entry name" value="[RIBOSOMAL PROTEIN US5]-ALANINE N-ACETYLTRANSFERASE"/>
    <property type="match status" value="1"/>
</dbReference>
<dbReference type="GO" id="GO:0016746">
    <property type="term" value="F:acyltransferase activity"/>
    <property type="evidence" value="ECO:0007669"/>
    <property type="project" value="UniProtKB-KW"/>
</dbReference>
<dbReference type="Gene3D" id="3.40.630.30">
    <property type="match status" value="1"/>
</dbReference>
<gene>
    <name evidence="5" type="ORF">ABUE30_10300</name>
</gene>
<dbReference type="EC" id="2.3.1.-" evidence="5"/>
<evidence type="ECO:0000313" key="6">
    <source>
        <dbReference type="Proteomes" id="UP001629953"/>
    </source>
</evidence>